<feature type="non-terminal residue" evidence="1">
    <location>
        <position position="1"/>
    </location>
</feature>
<sequence>RKLINGVQHPVDAEAHGAGLPPRLDVNVAGALLIRILEQPVDDVDDVRVVGIGLLIAGAELEQLLEVAQVAHFLIGRAGAA</sequence>
<feature type="non-terminal residue" evidence="1">
    <location>
        <position position="81"/>
    </location>
</feature>
<evidence type="ECO:0000313" key="1">
    <source>
        <dbReference type="EMBL" id="GFD59549.1"/>
    </source>
</evidence>
<proteinExistence type="predicted"/>
<dbReference type="AlphaFoldDB" id="A0A699XIE2"/>
<gene>
    <name evidence="1" type="ORF">Tci_931518</name>
</gene>
<organism evidence="1">
    <name type="scientific">Tanacetum cinerariifolium</name>
    <name type="common">Dalmatian daisy</name>
    <name type="synonym">Chrysanthemum cinerariifolium</name>
    <dbReference type="NCBI Taxonomy" id="118510"/>
    <lineage>
        <taxon>Eukaryota</taxon>
        <taxon>Viridiplantae</taxon>
        <taxon>Streptophyta</taxon>
        <taxon>Embryophyta</taxon>
        <taxon>Tracheophyta</taxon>
        <taxon>Spermatophyta</taxon>
        <taxon>Magnoliopsida</taxon>
        <taxon>eudicotyledons</taxon>
        <taxon>Gunneridae</taxon>
        <taxon>Pentapetalae</taxon>
        <taxon>asterids</taxon>
        <taxon>campanulids</taxon>
        <taxon>Asterales</taxon>
        <taxon>Asteraceae</taxon>
        <taxon>Asteroideae</taxon>
        <taxon>Anthemideae</taxon>
        <taxon>Anthemidinae</taxon>
        <taxon>Tanacetum</taxon>
    </lineage>
</organism>
<reference evidence="1" key="1">
    <citation type="journal article" date="2019" name="Sci. Rep.">
        <title>Draft genome of Tanacetum cinerariifolium, the natural source of mosquito coil.</title>
        <authorList>
            <person name="Yamashiro T."/>
            <person name="Shiraishi A."/>
            <person name="Satake H."/>
            <person name="Nakayama K."/>
        </authorList>
    </citation>
    <scope>NUCLEOTIDE SEQUENCE</scope>
</reference>
<name>A0A699XIE2_TANCI</name>
<protein>
    <submittedName>
        <fullName evidence="1">Uncharacterized protein</fullName>
    </submittedName>
</protein>
<dbReference type="EMBL" id="BKCJ011866360">
    <property type="protein sequence ID" value="GFD59549.1"/>
    <property type="molecule type" value="Genomic_DNA"/>
</dbReference>
<accession>A0A699XIE2</accession>
<comment type="caution">
    <text evidence="1">The sequence shown here is derived from an EMBL/GenBank/DDBJ whole genome shotgun (WGS) entry which is preliminary data.</text>
</comment>